<evidence type="ECO:0000256" key="2">
    <source>
        <dbReference type="SAM" id="SignalP"/>
    </source>
</evidence>
<protein>
    <recommendedName>
        <fullName evidence="5">Outer membrane protein beta-barrel domain-containing protein</fullName>
    </recommendedName>
</protein>
<evidence type="ECO:0000313" key="3">
    <source>
        <dbReference type="EMBL" id="OEF30004.1"/>
    </source>
</evidence>
<dbReference type="eggNOG" id="ENOG502Z8D0">
    <property type="taxonomic scope" value="Bacteria"/>
</dbReference>
<dbReference type="AlphaFoldDB" id="A0A1E5E675"/>
<dbReference type="OrthoDB" id="7593840at2"/>
<name>A0A1E5E675_9VIBR</name>
<reference evidence="3 4" key="1">
    <citation type="journal article" date="2012" name="Science">
        <title>Ecological populations of bacteria act as socially cohesive units of antibiotic production and resistance.</title>
        <authorList>
            <person name="Cordero O.X."/>
            <person name="Wildschutte H."/>
            <person name="Kirkup B."/>
            <person name="Proehl S."/>
            <person name="Ngo L."/>
            <person name="Hussain F."/>
            <person name="Le Roux F."/>
            <person name="Mincer T."/>
            <person name="Polz M.F."/>
        </authorList>
    </citation>
    <scope>NUCLEOTIDE SEQUENCE [LARGE SCALE GENOMIC DNA]</scope>
    <source>
        <strain evidence="3 4">1S-45</strain>
    </source>
</reference>
<keyword evidence="4" id="KW-1185">Reference proteome</keyword>
<dbReference type="RefSeq" id="WP_017025323.1">
    <property type="nucleotide sequence ID" value="NZ_AJYK02000003.1"/>
</dbReference>
<evidence type="ECO:0000256" key="1">
    <source>
        <dbReference type="SAM" id="MobiDB-lite"/>
    </source>
</evidence>
<proteinExistence type="predicted"/>
<gene>
    <name evidence="3" type="ORF">A1QC_03170</name>
</gene>
<organism evidence="3 4">
    <name type="scientific">Vibrio rumoiensis 1S-45</name>
    <dbReference type="NCBI Taxonomy" id="1188252"/>
    <lineage>
        <taxon>Bacteria</taxon>
        <taxon>Pseudomonadati</taxon>
        <taxon>Pseudomonadota</taxon>
        <taxon>Gammaproteobacteria</taxon>
        <taxon>Vibrionales</taxon>
        <taxon>Vibrionaceae</taxon>
        <taxon>Vibrio</taxon>
    </lineage>
</organism>
<accession>A0A1E5E675</accession>
<sequence>MNTIHAFYRLLPVRITQVVITCLMASMIFSNLTMAAEDTSETQAEPASVRAYDLPTDQPSEAVGIHSYSSSIDGDDDRSEAQKKNDQIWDHVLPFGAQVAIYNGYDLPLPFGVSLIYSKTKQNQLISNLNVGHNGNANVNVDSIASFDRFETDTIAPQIKIDAWILPFLNVFGVVGHSSGTADLNVDISGDGLLNGLSDSGLGPKLIGTANDYCKSLPPAKRATCYGAVQGGKAIVKNKLAGTSYDLGVTADVGGYNYTIGTMLAGGVHNWFYVMPMSYTKNEMASTNVGGGVVNIQPRMGYNFHFSNGNNLALYTGASYMDINQTISGGYTPGEGAGKDEAGPKTLNFSVDQENEDKWAGIMGVNLSLNKSLSLAMEHTGYKSDSRKQTLVLLNGRF</sequence>
<dbReference type="EMBL" id="AJYK02000003">
    <property type="protein sequence ID" value="OEF30004.1"/>
    <property type="molecule type" value="Genomic_DNA"/>
</dbReference>
<feature type="signal peptide" evidence="2">
    <location>
        <begin position="1"/>
        <end position="35"/>
    </location>
</feature>
<evidence type="ECO:0008006" key="5">
    <source>
        <dbReference type="Google" id="ProtNLM"/>
    </source>
</evidence>
<dbReference type="STRING" id="1188252.A1QC_03170"/>
<dbReference type="Proteomes" id="UP000094070">
    <property type="component" value="Unassembled WGS sequence"/>
</dbReference>
<feature type="chain" id="PRO_5009174734" description="Outer membrane protein beta-barrel domain-containing protein" evidence="2">
    <location>
        <begin position="36"/>
        <end position="398"/>
    </location>
</feature>
<keyword evidence="2" id="KW-0732">Signal</keyword>
<evidence type="ECO:0000313" key="4">
    <source>
        <dbReference type="Proteomes" id="UP000094070"/>
    </source>
</evidence>
<feature type="region of interest" description="Disordered" evidence="1">
    <location>
        <begin position="57"/>
        <end position="83"/>
    </location>
</feature>
<comment type="caution">
    <text evidence="3">The sequence shown here is derived from an EMBL/GenBank/DDBJ whole genome shotgun (WGS) entry which is preliminary data.</text>
</comment>